<dbReference type="AlphaFoldDB" id="A0A2H0RBF1"/>
<organism evidence="1 2">
    <name type="scientific">candidate division WWE3 bacterium CG10_big_fil_rev_8_21_14_0_10_32_10</name>
    <dbReference type="NCBI Taxonomy" id="1975090"/>
    <lineage>
        <taxon>Bacteria</taxon>
        <taxon>Katanobacteria</taxon>
    </lineage>
</organism>
<evidence type="ECO:0000313" key="1">
    <source>
        <dbReference type="EMBL" id="PIR43859.1"/>
    </source>
</evidence>
<evidence type="ECO:0000313" key="2">
    <source>
        <dbReference type="Proteomes" id="UP000230214"/>
    </source>
</evidence>
<name>A0A2H0RBF1_UNCKA</name>
<sequence length="63" mass="7458">MPDKKSSHKNIRKINKLGSSTNYSYYITIPIEIIRKYKWQDNQRVLVKQKTISGKKAILITDY</sequence>
<gene>
    <name evidence="1" type="ORF">COV24_00485</name>
</gene>
<reference evidence="1 2" key="1">
    <citation type="submission" date="2017-09" db="EMBL/GenBank/DDBJ databases">
        <title>Depth-based differentiation of microbial function through sediment-hosted aquifers and enrichment of novel symbionts in the deep terrestrial subsurface.</title>
        <authorList>
            <person name="Probst A.J."/>
            <person name="Ladd B."/>
            <person name="Jarett J.K."/>
            <person name="Geller-Mcgrath D.E."/>
            <person name="Sieber C.M."/>
            <person name="Emerson J.B."/>
            <person name="Anantharaman K."/>
            <person name="Thomas B.C."/>
            <person name="Malmstrom R."/>
            <person name="Stieglmeier M."/>
            <person name="Klingl A."/>
            <person name="Woyke T."/>
            <person name="Ryan C.M."/>
            <person name="Banfield J.F."/>
        </authorList>
    </citation>
    <scope>NUCLEOTIDE SEQUENCE [LARGE SCALE GENOMIC DNA]</scope>
    <source>
        <strain evidence="1">CG10_big_fil_rev_8_21_14_0_10_32_10</strain>
    </source>
</reference>
<dbReference type="EMBL" id="PCXU01000007">
    <property type="protein sequence ID" value="PIR43859.1"/>
    <property type="molecule type" value="Genomic_DNA"/>
</dbReference>
<comment type="caution">
    <text evidence="1">The sequence shown here is derived from an EMBL/GenBank/DDBJ whole genome shotgun (WGS) entry which is preliminary data.</text>
</comment>
<dbReference type="Proteomes" id="UP000230214">
    <property type="component" value="Unassembled WGS sequence"/>
</dbReference>
<protein>
    <recommendedName>
        <fullName evidence="3">SpoVT-AbrB domain-containing protein</fullName>
    </recommendedName>
</protein>
<evidence type="ECO:0008006" key="3">
    <source>
        <dbReference type="Google" id="ProtNLM"/>
    </source>
</evidence>
<accession>A0A2H0RBF1</accession>
<proteinExistence type="predicted"/>